<evidence type="ECO:0000256" key="2">
    <source>
        <dbReference type="ARBA" id="ARBA00010742"/>
    </source>
</evidence>
<dbReference type="InterPro" id="IPR010067">
    <property type="entry name" value="ABC_SsuA_sub-bd"/>
</dbReference>
<feature type="domain" description="Solute-binding protein family 3/N-terminal" evidence="6">
    <location>
        <begin position="40"/>
        <end position="257"/>
    </location>
</feature>
<name>A0ABT4SEZ6_9ACTN</name>
<sequence>MRRPRILATALAALAILLPVTACGSSSPSSSGEGGAEPAKVRFGYIADFSGAAVLAAADKHGLWAKHGLEPELKVFTNGPLQIQALGSGDIDFGYIGSGATWLPASGKAKIIAPNMLGMADRVIVHPGSGISSVADLKGKKIGVPEGTSGDMILELALKKAGLTGKDVQKVNMDPSTVVTAFSGKQIDAAAIWYPLIDTIKKNVPDLVELTKSEDYYPELSFPSSFVARNELVAEDAATVTKVLRVLQEGNDWVAGNTAEAETLTATFLKAPAEQFKGASSVTKILPTAELRQLAQDGSAAGWYKGLADIFVTMGKLTESPDPATYFTADLYASAGAS</sequence>
<dbReference type="RefSeq" id="WP_270156637.1">
    <property type="nucleotide sequence ID" value="NZ_JAPNNL010000081.1"/>
</dbReference>
<dbReference type="NCBIfam" id="TIGR01728">
    <property type="entry name" value="SsuA_fam"/>
    <property type="match status" value="1"/>
</dbReference>
<evidence type="ECO:0000256" key="3">
    <source>
        <dbReference type="ARBA" id="ARBA00022448"/>
    </source>
</evidence>
<comment type="caution">
    <text evidence="7">The sequence shown here is derived from an EMBL/GenBank/DDBJ whole genome shotgun (WGS) entry which is preliminary data.</text>
</comment>
<evidence type="ECO:0000259" key="6">
    <source>
        <dbReference type="SMART" id="SM00062"/>
    </source>
</evidence>
<accession>A0ABT4SEZ6</accession>
<keyword evidence="3" id="KW-0813">Transport</keyword>
<dbReference type="PANTHER" id="PTHR30024">
    <property type="entry name" value="ALIPHATIC SULFONATES-BINDING PROTEIN-RELATED"/>
    <property type="match status" value="1"/>
</dbReference>
<dbReference type="SUPFAM" id="SSF53850">
    <property type="entry name" value="Periplasmic binding protein-like II"/>
    <property type="match status" value="1"/>
</dbReference>
<feature type="chain" id="PRO_5047491235" evidence="5">
    <location>
        <begin position="23"/>
        <end position="338"/>
    </location>
</feature>
<dbReference type="Gene3D" id="3.40.190.10">
    <property type="entry name" value="Periplasmic binding protein-like II"/>
    <property type="match status" value="2"/>
</dbReference>
<proteinExistence type="inferred from homology"/>
<evidence type="ECO:0000256" key="1">
    <source>
        <dbReference type="ARBA" id="ARBA00004418"/>
    </source>
</evidence>
<dbReference type="SMART" id="SM00062">
    <property type="entry name" value="PBPb"/>
    <property type="match status" value="1"/>
</dbReference>
<feature type="signal peptide" evidence="5">
    <location>
        <begin position="1"/>
        <end position="22"/>
    </location>
</feature>
<organism evidence="7 8">
    <name type="scientific">Nonomuraea corallina</name>
    <dbReference type="NCBI Taxonomy" id="2989783"/>
    <lineage>
        <taxon>Bacteria</taxon>
        <taxon>Bacillati</taxon>
        <taxon>Actinomycetota</taxon>
        <taxon>Actinomycetes</taxon>
        <taxon>Streptosporangiales</taxon>
        <taxon>Streptosporangiaceae</taxon>
        <taxon>Nonomuraea</taxon>
    </lineage>
</organism>
<dbReference type="PANTHER" id="PTHR30024:SF47">
    <property type="entry name" value="TAURINE-BINDING PERIPLASMIC PROTEIN"/>
    <property type="match status" value="1"/>
</dbReference>
<keyword evidence="4 5" id="KW-0732">Signal</keyword>
<dbReference type="Proteomes" id="UP001144036">
    <property type="component" value="Unassembled WGS sequence"/>
</dbReference>
<evidence type="ECO:0000256" key="5">
    <source>
        <dbReference type="SAM" id="SignalP"/>
    </source>
</evidence>
<dbReference type="EMBL" id="JAPNNL010000081">
    <property type="protein sequence ID" value="MDA0635784.1"/>
    <property type="molecule type" value="Genomic_DNA"/>
</dbReference>
<evidence type="ECO:0000313" key="8">
    <source>
        <dbReference type="Proteomes" id="UP001144036"/>
    </source>
</evidence>
<gene>
    <name evidence="7" type="ORF">OUY22_20380</name>
</gene>
<dbReference type="InterPro" id="IPR001638">
    <property type="entry name" value="Solute-binding_3/MltF_N"/>
</dbReference>
<keyword evidence="8" id="KW-1185">Reference proteome</keyword>
<evidence type="ECO:0000256" key="4">
    <source>
        <dbReference type="ARBA" id="ARBA00022729"/>
    </source>
</evidence>
<dbReference type="InterPro" id="IPR015168">
    <property type="entry name" value="SsuA/THI5"/>
</dbReference>
<comment type="subcellular location">
    <subcellularLocation>
        <location evidence="1">Periplasm</location>
    </subcellularLocation>
</comment>
<evidence type="ECO:0000313" key="7">
    <source>
        <dbReference type="EMBL" id="MDA0635784.1"/>
    </source>
</evidence>
<protein>
    <submittedName>
        <fullName evidence="7">Aliphatic sulfonate ABC transporter substrate-binding protein</fullName>
    </submittedName>
</protein>
<reference evidence="7" key="1">
    <citation type="submission" date="2022-11" db="EMBL/GenBank/DDBJ databases">
        <title>Nonomuraea corallina sp. nov., a new species of the genus Nonomuraea isolated from sea side sediment in Thai sea.</title>
        <authorList>
            <person name="Ngamcharungchit C."/>
            <person name="Matsumoto A."/>
            <person name="Suriyachadkun C."/>
            <person name="Panbangred W."/>
            <person name="Inahashi Y."/>
            <person name="Intra B."/>
        </authorList>
    </citation>
    <scope>NUCLEOTIDE SEQUENCE</scope>
    <source>
        <strain evidence="7">MCN248</strain>
    </source>
</reference>
<comment type="similarity">
    <text evidence="2">Belongs to the bacterial solute-binding protein SsuA/TauA family.</text>
</comment>
<dbReference type="Pfam" id="PF09084">
    <property type="entry name" value="NMT1"/>
    <property type="match status" value="1"/>
</dbReference>